<dbReference type="Gene3D" id="3.50.50.60">
    <property type="entry name" value="FAD/NAD(P)-binding domain"/>
    <property type="match status" value="1"/>
</dbReference>
<dbReference type="InterPro" id="IPR050703">
    <property type="entry name" value="Flavin_MAO"/>
</dbReference>
<proteinExistence type="inferred from homology"/>
<evidence type="ECO:0000259" key="2">
    <source>
        <dbReference type="Pfam" id="PF01593"/>
    </source>
</evidence>
<feature type="domain" description="Amine oxidase" evidence="2">
    <location>
        <begin position="10"/>
        <end position="252"/>
    </location>
</feature>
<keyword evidence="4" id="KW-1185">Reference proteome</keyword>
<evidence type="ECO:0000256" key="1">
    <source>
        <dbReference type="ARBA" id="ARBA00005995"/>
    </source>
</evidence>
<dbReference type="PANTHER" id="PTHR43563:SF14">
    <property type="entry name" value="AMINE OXIDASE"/>
    <property type="match status" value="1"/>
</dbReference>
<dbReference type="InterPro" id="IPR002937">
    <property type="entry name" value="Amino_oxidase"/>
</dbReference>
<reference evidence="3 4" key="1">
    <citation type="submission" date="2016-10" db="EMBL/GenBank/DDBJ databases">
        <authorList>
            <person name="de Groot N.N."/>
        </authorList>
    </citation>
    <scope>NUCLEOTIDE SEQUENCE [LARGE SCALE GENOMIC DNA]</scope>
    <source>
        <strain evidence="3 4">DSM 43941</strain>
    </source>
</reference>
<dbReference type="Pfam" id="PF01593">
    <property type="entry name" value="Amino_oxidase"/>
    <property type="match status" value="2"/>
</dbReference>
<dbReference type="Proteomes" id="UP000198688">
    <property type="component" value="Chromosome I"/>
</dbReference>
<dbReference type="STRING" id="113562.SAMN04489716_1886"/>
<dbReference type="SUPFAM" id="SSF51905">
    <property type="entry name" value="FAD/NAD(P)-binding domain"/>
    <property type="match status" value="1"/>
</dbReference>
<accession>A0A1H1VWA1</accession>
<dbReference type="GO" id="GO:0016491">
    <property type="term" value="F:oxidoreductase activity"/>
    <property type="evidence" value="ECO:0007669"/>
    <property type="project" value="InterPro"/>
</dbReference>
<dbReference type="AlphaFoldDB" id="A0A1H1VWA1"/>
<gene>
    <name evidence="3" type="ORF">SAMN04489716_1886</name>
</gene>
<organism evidence="3 4">
    <name type="scientific">Actinoplanes derwentensis</name>
    <dbReference type="NCBI Taxonomy" id="113562"/>
    <lineage>
        <taxon>Bacteria</taxon>
        <taxon>Bacillati</taxon>
        <taxon>Actinomycetota</taxon>
        <taxon>Actinomycetes</taxon>
        <taxon>Micromonosporales</taxon>
        <taxon>Micromonosporaceae</taxon>
        <taxon>Actinoplanes</taxon>
    </lineage>
</organism>
<sequence length="406" mass="43041">MDVIVVGAGLAGLVAARDLRAAGLSVQVLEARDRVGGRTWTAPLPGTQAAVDLGAEWLSPQQHTAVTSELTRYELVTAEPLRGPHRWYLPSGPEPTDPDEKRVLAETLERLEADAERIDFDRPDWHHCAPDLDVPFGGYLREFCPSERVRSLILAWSFTLMGGDENEYSALHLLHEIAGFGSSKAAFGGDSHRIDGGADSLAKAIAAELGSVVRLGQPVESITAPRGGCTVMTADGTPHRARAVIVAVPLNCFGDIDGLPGPGPHAGKVVKVWHRASGVVAGEGTTGWPVVVETYAVPGGVAALHQHGTAPAAVLAGHYPDAVLSEQRWNDWCADPYARGTRCAARPGQLGALHDLANRPGPLFFAGGDLSRRWMGWMDGAITSGADTAKRTRAYLYSTAIPAARG</sequence>
<feature type="domain" description="Amine oxidase" evidence="2">
    <location>
        <begin position="331"/>
        <end position="391"/>
    </location>
</feature>
<evidence type="ECO:0000313" key="4">
    <source>
        <dbReference type="Proteomes" id="UP000198688"/>
    </source>
</evidence>
<protein>
    <submittedName>
        <fullName evidence="3">Monoamine oxidase</fullName>
    </submittedName>
</protein>
<evidence type="ECO:0000313" key="3">
    <source>
        <dbReference type="EMBL" id="SDS88536.1"/>
    </source>
</evidence>
<comment type="similarity">
    <text evidence="1">Belongs to the flavin monoamine oxidase family.</text>
</comment>
<dbReference type="PANTHER" id="PTHR43563">
    <property type="entry name" value="AMINE OXIDASE"/>
    <property type="match status" value="1"/>
</dbReference>
<dbReference type="EMBL" id="LT629758">
    <property type="protein sequence ID" value="SDS88536.1"/>
    <property type="molecule type" value="Genomic_DNA"/>
</dbReference>
<dbReference type="InterPro" id="IPR036188">
    <property type="entry name" value="FAD/NAD-bd_sf"/>
</dbReference>
<name>A0A1H1VWA1_9ACTN</name>